<dbReference type="Proteomes" id="UP000424468">
    <property type="component" value="Chromosome"/>
</dbReference>
<dbReference type="AlphaFoldDB" id="A0A6I6C9P5"/>
<dbReference type="KEGG" id="stab:STABA_v1c02540"/>
<keyword evidence="12" id="KW-1185">Reference proteome</keyword>
<protein>
    <recommendedName>
        <fullName evidence="3">tRNA threonylcarbamoyladenosine biosynthesis protein TsaE</fullName>
    </recommendedName>
    <alternativeName>
        <fullName evidence="10">t(6)A37 threonylcarbamoyladenosine biosynthesis protein TsaE</fullName>
    </alternativeName>
</protein>
<evidence type="ECO:0000256" key="8">
    <source>
        <dbReference type="ARBA" id="ARBA00022840"/>
    </source>
</evidence>
<evidence type="ECO:0000256" key="6">
    <source>
        <dbReference type="ARBA" id="ARBA00022723"/>
    </source>
</evidence>
<keyword evidence="8" id="KW-0067">ATP-binding</keyword>
<evidence type="ECO:0000256" key="9">
    <source>
        <dbReference type="ARBA" id="ARBA00022842"/>
    </source>
</evidence>
<keyword evidence="6" id="KW-0479">Metal-binding</keyword>
<comment type="subcellular location">
    <subcellularLocation>
        <location evidence="1">Cytoplasm</location>
    </subcellularLocation>
</comment>
<dbReference type="GO" id="GO:0002949">
    <property type="term" value="P:tRNA threonylcarbamoyladenosine modification"/>
    <property type="evidence" value="ECO:0007669"/>
    <property type="project" value="InterPro"/>
</dbReference>
<dbReference type="PANTHER" id="PTHR33540:SF2">
    <property type="entry name" value="TRNA THREONYLCARBAMOYLADENOSINE BIOSYNTHESIS PROTEIN TSAE"/>
    <property type="match status" value="1"/>
</dbReference>
<dbReference type="Gene3D" id="3.40.50.300">
    <property type="entry name" value="P-loop containing nucleotide triphosphate hydrolases"/>
    <property type="match status" value="1"/>
</dbReference>
<keyword evidence="7" id="KW-0547">Nucleotide-binding</keyword>
<sequence>MIINSLEEINKVVNLMVPYCKKNVAILLSGDLGAGKTTFTKRLLKKLGVNEVVNSPTFVIMNQYKVNNLNINHVDAYRLNENEESDMYLEQFYNALNIIEWSDNLNIKYEQYFKIIKISIKIVNENVRKFVIEGV</sequence>
<proteinExistence type="inferred from homology"/>
<evidence type="ECO:0000256" key="2">
    <source>
        <dbReference type="ARBA" id="ARBA00007599"/>
    </source>
</evidence>
<name>A0A6I6C9P5_9MOLU</name>
<evidence type="ECO:0000313" key="11">
    <source>
        <dbReference type="EMBL" id="QGS51621.1"/>
    </source>
</evidence>
<dbReference type="SUPFAM" id="SSF52540">
    <property type="entry name" value="P-loop containing nucleoside triphosphate hydrolases"/>
    <property type="match status" value="1"/>
</dbReference>
<comment type="similarity">
    <text evidence="2">Belongs to the TsaE family.</text>
</comment>
<keyword evidence="4" id="KW-0963">Cytoplasm</keyword>
<dbReference type="InterPro" id="IPR027417">
    <property type="entry name" value="P-loop_NTPase"/>
</dbReference>
<evidence type="ECO:0000256" key="7">
    <source>
        <dbReference type="ARBA" id="ARBA00022741"/>
    </source>
</evidence>
<dbReference type="InterPro" id="IPR003442">
    <property type="entry name" value="T6A_TsaE"/>
</dbReference>
<accession>A0A6I6C9P5</accession>
<dbReference type="GO" id="GO:0005737">
    <property type="term" value="C:cytoplasm"/>
    <property type="evidence" value="ECO:0007669"/>
    <property type="project" value="UniProtKB-SubCell"/>
</dbReference>
<keyword evidence="9" id="KW-0460">Magnesium</keyword>
<evidence type="ECO:0000256" key="10">
    <source>
        <dbReference type="ARBA" id="ARBA00032441"/>
    </source>
</evidence>
<organism evidence="11 12">
    <name type="scientific">Spiroplasma tabanidicola</name>
    <dbReference type="NCBI Taxonomy" id="324079"/>
    <lineage>
        <taxon>Bacteria</taxon>
        <taxon>Bacillati</taxon>
        <taxon>Mycoplasmatota</taxon>
        <taxon>Mollicutes</taxon>
        <taxon>Entomoplasmatales</taxon>
        <taxon>Spiroplasmataceae</taxon>
        <taxon>Spiroplasma</taxon>
    </lineage>
</organism>
<evidence type="ECO:0000256" key="1">
    <source>
        <dbReference type="ARBA" id="ARBA00004496"/>
    </source>
</evidence>
<dbReference type="PANTHER" id="PTHR33540">
    <property type="entry name" value="TRNA THREONYLCARBAMOYLADENOSINE BIOSYNTHESIS PROTEIN TSAE"/>
    <property type="match status" value="1"/>
</dbReference>
<dbReference type="Pfam" id="PF02367">
    <property type="entry name" value="TsaE"/>
    <property type="match status" value="1"/>
</dbReference>
<evidence type="ECO:0000256" key="5">
    <source>
        <dbReference type="ARBA" id="ARBA00022694"/>
    </source>
</evidence>
<dbReference type="GO" id="GO:0046872">
    <property type="term" value="F:metal ion binding"/>
    <property type="evidence" value="ECO:0007669"/>
    <property type="project" value="UniProtKB-KW"/>
</dbReference>
<dbReference type="NCBIfam" id="TIGR00150">
    <property type="entry name" value="T6A_YjeE"/>
    <property type="match status" value="1"/>
</dbReference>
<dbReference type="EMBL" id="CP046276">
    <property type="protein sequence ID" value="QGS51621.1"/>
    <property type="molecule type" value="Genomic_DNA"/>
</dbReference>
<dbReference type="RefSeq" id="WP_156005775.1">
    <property type="nucleotide sequence ID" value="NZ_CP046276.1"/>
</dbReference>
<evidence type="ECO:0000256" key="3">
    <source>
        <dbReference type="ARBA" id="ARBA00019010"/>
    </source>
</evidence>
<reference evidence="11 12" key="1">
    <citation type="submission" date="2019-11" db="EMBL/GenBank/DDBJ databases">
        <title>Complete genome sequence of Spiroplasma tabanidicola TAUS-1 (DSM 22603).</title>
        <authorList>
            <person name="Huang C.-T."/>
            <person name="Lin Y.-C."/>
            <person name="Kuo C.-H."/>
        </authorList>
    </citation>
    <scope>NUCLEOTIDE SEQUENCE [LARGE SCALE GENOMIC DNA]</scope>
    <source>
        <strain evidence="11 12">TAUS-1</strain>
    </source>
</reference>
<dbReference type="GO" id="GO:0005524">
    <property type="term" value="F:ATP binding"/>
    <property type="evidence" value="ECO:0007669"/>
    <property type="project" value="UniProtKB-KW"/>
</dbReference>
<dbReference type="OrthoDB" id="9815896at2"/>
<keyword evidence="5" id="KW-0819">tRNA processing</keyword>
<evidence type="ECO:0000256" key="4">
    <source>
        <dbReference type="ARBA" id="ARBA00022490"/>
    </source>
</evidence>
<gene>
    <name evidence="11" type="primary">tsaE</name>
    <name evidence="11" type="ORF">STABA_v1c02540</name>
</gene>
<evidence type="ECO:0000313" key="12">
    <source>
        <dbReference type="Proteomes" id="UP000424468"/>
    </source>
</evidence>